<evidence type="ECO:0000313" key="7">
    <source>
        <dbReference type="Proteomes" id="UP000637769"/>
    </source>
</evidence>
<dbReference type="SUPFAM" id="SSF46785">
    <property type="entry name" value="Winged helix' DNA-binding domain"/>
    <property type="match status" value="1"/>
</dbReference>
<comment type="caution">
    <text evidence="6">The sequence shown here is derived from an EMBL/GenBank/DDBJ whole genome shotgun (WGS) entry which is preliminary data.</text>
</comment>
<keyword evidence="4" id="KW-0175">Coiled coil</keyword>
<dbReference type="SMART" id="SM00345">
    <property type="entry name" value="HTH_GNTR"/>
    <property type="match status" value="1"/>
</dbReference>
<dbReference type="Pfam" id="PF07729">
    <property type="entry name" value="FCD"/>
    <property type="match status" value="1"/>
</dbReference>
<feature type="domain" description="HTH gntR-type" evidence="5">
    <location>
        <begin position="14"/>
        <end position="81"/>
    </location>
</feature>
<dbReference type="CDD" id="cd07377">
    <property type="entry name" value="WHTH_GntR"/>
    <property type="match status" value="1"/>
</dbReference>
<sequence length="234" mass="26272">MTLAARKMQPLIVRSITDQLYGVLREQILSGALPAGQPIRQDTLAAEFNISKIPLRETLARLEQDGLVKAQPKRGYTVCELTSREAEDVFKLRLRLEPSAAAEAALLATAADQKTAQKALKELETAAKQHRTDLSNFNRVFHLSLVRPGAGRLTLHVIETLSVIAERYVRFHLHPLGRDTRANTEHREILAAWLERDALTVETLLVEHLQDTLEDLRTELDIKQPIKATLQPEA</sequence>
<dbReference type="Gene3D" id="1.20.120.530">
    <property type="entry name" value="GntR ligand-binding domain-like"/>
    <property type="match status" value="1"/>
</dbReference>
<keyword evidence="3" id="KW-0804">Transcription</keyword>
<gene>
    <name evidence="6" type="ORF">GCM10007207_18060</name>
</gene>
<organism evidence="6 7">
    <name type="scientific">Asaia siamensis</name>
    <dbReference type="NCBI Taxonomy" id="110479"/>
    <lineage>
        <taxon>Bacteria</taxon>
        <taxon>Pseudomonadati</taxon>
        <taxon>Pseudomonadota</taxon>
        <taxon>Alphaproteobacteria</taxon>
        <taxon>Acetobacterales</taxon>
        <taxon>Acetobacteraceae</taxon>
        <taxon>Asaia</taxon>
    </lineage>
</organism>
<keyword evidence="7" id="KW-1185">Reference proteome</keyword>
<keyword evidence="1" id="KW-0805">Transcription regulation</keyword>
<proteinExistence type="predicted"/>
<evidence type="ECO:0000313" key="6">
    <source>
        <dbReference type="EMBL" id="GGC32960.1"/>
    </source>
</evidence>
<dbReference type="PANTHER" id="PTHR43537:SF41">
    <property type="entry name" value="TRANSCRIPTIONAL REGULATORY PROTEIN"/>
    <property type="match status" value="1"/>
</dbReference>
<dbReference type="Proteomes" id="UP000637769">
    <property type="component" value="Unassembled WGS sequence"/>
</dbReference>
<feature type="coiled-coil region" evidence="4">
    <location>
        <begin position="113"/>
        <end position="140"/>
    </location>
</feature>
<reference evidence="7" key="1">
    <citation type="journal article" date="2019" name="Int. J. Syst. Evol. Microbiol.">
        <title>The Global Catalogue of Microorganisms (GCM) 10K type strain sequencing project: providing services to taxonomists for standard genome sequencing and annotation.</title>
        <authorList>
            <consortium name="The Broad Institute Genomics Platform"/>
            <consortium name="The Broad Institute Genome Sequencing Center for Infectious Disease"/>
            <person name="Wu L."/>
            <person name="Ma J."/>
        </authorList>
    </citation>
    <scope>NUCLEOTIDE SEQUENCE [LARGE SCALE GENOMIC DNA]</scope>
    <source>
        <strain evidence="7">CCM 7132</strain>
    </source>
</reference>
<dbReference type="InterPro" id="IPR036388">
    <property type="entry name" value="WH-like_DNA-bd_sf"/>
</dbReference>
<dbReference type="InterPro" id="IPR036390">
    <property type="entry name" value="WH_DNA-bd_sf"/>
</dbReference>
<evidence type="ECO:0000256" key="2">
    <source>
        <dbReference type="ARBA" id="ARBA00023125"/>
    </source>
</evidence>
<dbReference type="InterPro" id="IPR000524">
    <property type="entry name" value="Tscrpt_reg_HTH_GntR"/>
</dbReference>
<evidence type="ECO:0000256" key="3">
    <source>
        <dbReference type="ARBA" id="ARBA00023163"/>
    </source>
</evidence>
<evidence type="ECO:0000259" key="5">
    <source>
        <dbReference type="PROSITE" id="PS50949"/>
    </source>
</evidence>
<evidence type="ECO:0000256" key="1">
    <source>
        <dbReference type="ARBA" id="ARBA00023015"/>
    </source>
</evidence>
<dbReference type="SMART" id="SM00895">
    <property type="entry name" value="FCD"/>
    <property type="match status" value="1"/>
</dbReference>
<dbReference type="Pfam" id="PF00392">
    <property type="entry name" value="GntR"/>
    <property type="match status" value="1"/>
</dbReference>
<accession>A0ABQ1M0C8</accession>
<evidence type="ECO:0000256" key="4">
    <source>
        <dbReference type="SAM" id="Coils"/>
    </source>
</evidence>
<dbReference type="InterPro" id="IPR008920">
    <property type="entry name" value="TF_FadR/GntR_C"/>
</dbReference>
<dbReference type="Gene3D" id="1.10.10.10">
    <property type="entry name" value="Winged helix-like DNA-binding domain superfamily/Winged helix DNA-binding domain"/>
    <property type="match status" value="1"/>
</dbReference>
<dbReference type="PANTHER" id="PTHR43537">
    <property type="entry name" value="TRANSCRIPTIONAL REGULATOR, GNTR FAMILY"/>
    <property type="match status" value="1"/>
</dbReference>
<dbReference type="PROSITE" id="PS50949">
    <property type="entry name" value="HTH_GNTR"/>
    <property type="match status" value="1"/>
</dbReference>
<dbReference type="SUPFAM" id="SSF48008">
    <property type="entry name" value="GntR ligand-binding domain-like"/>
    <property type="match status" value="1"/>
</dbReference>
<protein>
    <submittedName>
        <fullName evidence="6">Transcription regulator</fullName>
    </submittedName>
</protein>
<dbReference type="EMBL" id="BMCH01000004">
    <property type="protein sequence ID" value="GGC32960.1"/>
    <property type="molecule type" value="Genomic_DNA"/>
</dbReference>
<keyword evidence="2" id="KW-0238">DNA-binding</keyword>
<dbReference type="RefSeq" id="WP_188426450.1">
    <property type="nucleotide sequence ID" value="NZ_BMCH01000004.1"/>
</dbReference>
<name>A0ABQ1M0C8_9PROT</name>
<dbReference type="InterPro" id="IPR011711">
    <property type="entry name" value="GntR_C"/>
</dbReference>